<dbReference type="Proteomes" id="UP000187499">
    <property type="component" value="Chromosome"/>
</dbReference>
<name>A0A1P8Q2Z3_9LACO</name>
<dbReference type="Gene3D" id="1.10.10.10">
    <property type="entry name" value="Winged helix-like DNA-binding domain superfamily/Winged helix DNA-binding domain"/>
    <property type="match status" value="1"/>
</dbReference>
<keyword evidence="7" id="KW-1185">Reference proteome</keyword>
<dbReference type="Gene3D" id="3.40.190.290">
    <property type="match status" value="1"/>
</dbReference>
<dbReference type="PROSITE" id="PS50931">
    <property type="entry name" value="HTH_LYSR"/>
    <property type="match status" value="1"/>
</dbReference>
<evidence type="ECO:0000256" key="2">
    <source>
        <dbReference type="ARBA" id="ARBA00023015"/>
    </source>
</evidence>
<evidence type="ECO:0000313" key="7">
    <source>
        <dbReference type="Proteomes" id="UP000187499"/>
    </source>
</evidence>
<dbReference type="KEGG" id="lalw:BTM29_06490"/>
<sequence length="289" mass="32976">MEIRVLNYFLAIAREENITKAAISLNVTQPTLSRQLQQLEEELGVKLFEKEKRKMVLTNEGMLLKRRAQEIVSLTDKTVNEVSHKDLDLSGEITIGSGELKSVDTLSKIIVGFENKYPEVTFNVFSGNSEDIKNRMDQGMIDIALFLEPINIEKYDFLRMNVNETFGLLVRNDSKLAQKSFIEPKDLQDVSLIMSTRAAVNHELMNWFGNYQKKLKIISNYNLIYNSVKLVQNGLGAMVCLKLDVNYQNLVFVPLRDAPILNSVVAWHSGQVFSRTTTAFVEYLKNCLQ</sequence>
<protein>
    <submittedName>
        <fullName evidence="6">LysR family transcriptional regulator</fullName>
    </submittedName>
</protein>
<dbReference type="SUPFAM" id="SSF53850">
    <property type="entry name" value="Periplasmic binding protein-like II"/>
    <property type="match status" value="1"/>
</dbReference>
<dbReference type="OrthoDB" id="9803735at2"/>
<dbReference type="PANTHER" id="PTHR30419:SF8">
    <property type="entry name" value="NITROGEN ASSIMILATION TRANSCRIPTIONAL ACTIVATOR-RELATED"/>
    <property type="match status" value="1"/>
</dbReference>
<dbReference type="FunFam" id="1.10.10.10:FF:000001">
    <property type="entry name" value="LysR family transcriptional regulator"/>
    <property type="match status" value="1"/>
</dbReference>
<dbReference type="EMBL" id="CP019323">
    <property type="protein sequence ID" value="APX72228.1"/>
    <property type="molecule type" value="Genomic_DNA"/>
</dbReference>
<dbReference type="CDD" id="cd05466">
    <property type="entry name" value="PBP2_LTTR_substrate"/>
    <property type="match status" value="1"/>
</dbReference>
<organism evidence="6 7">
    <name type="scientific">Companilactobacillus allii</name>
    <dbReference type="NCBI Taxonomy" id="1847728"/>
    <lineage>
        <taxon>Bacteria</taxon>
        <taxon>Bacillati</taxon>
        <taxon>Bacillota</taxon>
        <taxon>Bacilli</taxon>
        <taxon>Lactobacillales</taxon>
        <taxon>Lactobacillaceae</taxon>
        <taxon>Companilactobacillus</taxon>
    </lineage>
</organism>
<evidence type="ECO:0000256" key="3">
    <source>
        <dbReference type="ARBA" id="ARBA00023125"/>
    </source>
</evidence>
<gene>
    <name evidence="6" type="ORF">BTM29_06490</name>
</gene>
<dbReference type="InterPro" id="IPR005119">
    <property type="entry name" value="LysR_subst-bd"/>
</dbReference>
<keyword evidence="2" id="KW-0805">Transcription regulation</keyword>
<evidence type="ECO:0000259" key="5">
    <source>
        <dbReference type="PROSITE" id="PS50931"/>
    </source>
</evidence>
<dbReference type="GO" id="GO:0005829">
    <property type="term" value="C:cytosol"/>
    <property type="evidence" value="ECO:0007669"/>
    <property type="project" value="TreeGrafter"/>
</dbReference>
<proteinExistence type="inferred from homology"/>
<feature type="domain" description="HTH lysR-type" evidence="5">
    <location>
        <begin position="1"/>
        <end position="58"/>
    </location>
</feature>
<dbReference type="InterPro" id="IPR000847">
    <property type="entry name" value="LysR_HTH_N"/>
</dbReference>
<dbReference type="PANTHER" id="PTHR30419">
    <property type="entry name" value="HTH-TYPE TRANSCRIPTIONAL REGULATOR YBHD"/>
    <property type="match status" value="1"/>
</dbReference>
<evidence type="ECO:0000313" key="6">
    <source>
        <dbReference type="EMBL" id="APX72228.1"/>
    </source>
</evidence>
<evidence type="ECO:0000256" key="1">
    <source>
        <dbReference type="ARBA" id="ARBA00009437"/>
    </source>
</evidence>
<dbReference type="GO" id="GO:0003700">
    <property type="term" value="F:DNA-binding transcription factor activity"/>
    <property type="evidence" value="ECO:0007669"/>
    <property type="project" value="InterPro"/>
</dbReference>
<dbReference type="InterPro" id="IPR050950">
    <property type="entry name" value="HTH-type_LysR_regulators"/>
</dbReference>
<dbReference type="GO" id="GO:0003677">
    <property type="term" value="F:DNA binding"/>
    <property type="evidence" value="ECO:0007669"/>
    <property type="project" value="UniProtKB-KW"/>
</dbReference>
<dbReference type="InterPro" id="IPR036388">
    <property type="entry name" value="WH-like_DNA-bd_sf"/>
</dbReference>
<dbReference type="STRING" id="1847728.BTM29_06490"/>
<dbReference type="RefSeq" id="WP_076614927.1">
    <property type="nucleotide sequence ID" value="NZ_CP019323.1"/>
</dbReference>
<keyword evidence="4" id="KW-0804">Transcription</keyword>
<dbReference type="Pfam" id="PF00126">
    <property type="entry name" value="HTH_1"/>
    <property type="match status" value="1"/>
</dbReference>
<evidence type="ECO:0000256" key="4">
    <source>
        <dbReference type="ARBA" id="ARBA00023163"/>
    </source>
</evidence>
<reference evidence="7" key="1">
    <citation type="submission" date="2016-12" db="EMBL/GenBank/DDBJ databases">
        <authorList>
            <person name="Jung M.Y."/>
            <person name="Lee S.H."/>
        </authorList>
    </citation>
    <scope>NUCLEOTIDE SEQUENCE [LARGE SCALE GENOMIC DNA]</scope>
    <source>
        <strain evidence="7">WiKim39</strain>
    </source>
</reference>
<dbReference type="PRINTS" id="PR00039">
    <property type="entry name" value="HTHLYSR"/>
</dbReference>
<dbReference type="InterPro" id="IPR036390">
    <property type="entry name" value="WH_DNA-bd_sf"/>
</dbReference>
<accession>A0A1P8Q2Z3</accession>
<comment type="similarity">
    <text evidence="1">Belongs to the LysR transcriptional regulatory family.</text>
</comment>
<dbReference type="SUPFAM" id="SSF46785">
    <property type="entry name" value="Winged helix' DNA-binding domain"/>
    <property type="match status" value="1"/>
</dbReference>
<dbReference type="Pfam" id="PF03466">
    <property type="entry name" value="LysR_substrate"/>
    <property type="match status" value="1"/>
</dbReference>
<keyword evidence="3" id="KW-0238">DNA-binding</keyword>
<dbReference type="AlphaFoldDB" id="A0A1P8Q2Z3"/>